<accession>A0AAD4GZE4</accession>
<gene>
    <name evidence="2" type="ORF">FE257_004611</name>
</gene>
<dbReference type="Gene3D" id="3.40.50.150">
    <property type="entry name" value="Vaccinia Virus protein VP39"/>
    <property type="match status" value="1"/>
</dbReference>
<dbReference type="AlphaFoldDB" id="A0AAD4GZE4"/>
<dbReference type="EMBL" id="VCAU01000002">
    <property type="protein sequence ID" value="KAF9894987.1"/>
    <property type="molecule type" value="Genomic_DNA"/>
</dbReference>
<dbReference type="Proteomes" id="UP001194746">
    <property type="component" value="Unassembled WGS sequence"/>
</dbReference>
<dbReference type="CDD" id="cd02440">
    <property type="entry name" value="AdoMet_MTases"/>
    <property type="match status" value="1"/>
</dbReference>
<comment type="caution">
    <text evidence="2">The sequence shown here is derived from an EMBL/GenBank/DDBJ whole genome shotgun (WGS) entry which is preliminary data.</text>
</comment>
<feature type="region of interest" description="Disordered" evidence="1">
    <location>
        <begin position="97"/>
        <end position="128"/>
    </location>
</feature>
<sequence length="337" mass="39703">MKNKQNQLQDGWLIARNNHTYENGRRYYGYNSEHPFPDDTKGLLAHSILNIIWYHLLGEKMFVSPIGGDGQLRKNHKLLEFATRSGSWANALLAERWEQQHQQQQQQQRQRRRQEPPHPGPRLTSMDSMYMSTPTNWSYFIHHELEAEWPFTSKQAFHLIHAQSLGGILTDHDGFYARAHRHLVPGGWLEVWENDFRFFTESNNEQDEEKLVALRQWETLMEEAADTFGKRINVAAVQKVLMLRAGFVEVDEQVFKVPLGQWSDDQRMNRAGQEYRYQMHCALEGYTLRLFTKTLGWSKEDTDVLLGRVRKELDQEEVRLYSNFHLIRGKKSTESAR</sequence>
<dbReference type="SUPFAM" id="SSF53335">
    <property type="entry name" value="S-adenosyl-L-methionine-dependent methyltransferases"/>
    <property type="match status" value="2"/>
</dbReference>
<protein>
    <submittedName>
        <fullName evidence="2">Uncharacterized protein</fullName>
    </submittedName>
</protein>
<evidence type="ECO:0000256" key="1">
    <source>
        <dbReference type="SAM" id="MobiDB-lite"/>
    </source>
</evidence>
<name>A0AAD4GZE4_ASPNN</name>
<evidence type="ECO:0000313" key="2">
    <source>
        <dbReference type="EMBL" id="KAF9894987.1"/>
    </source>
</evidence>
<proteinExistence type="predicted"/>
<reference evidence="2" key="2">
    <citation type="submission" date="2020-02" db="EMBL/GenBank/DDBJ databases">
        <authorList>
            <person name="Gilchrist C.L.M."/>
            <person name="Chooi Y.-H."/>
        </authorList>
    </citation>
    <scope>NUCLEOTIDE SEQUENCE</scope>
    <source>
        <strain evidence="2">MST-FP2251</strain>
    </source>
</reference>
<reference evidence="2" key="1">
    <citation type="journal article" date="2019" name="Beilstein J. Org. Chem.">
        <title>Nanangenines: drimane sesquiterpenoids as the dominant metabolite cohort of a novel Australian fungus, Aspergillus nanangensis.</title>
        <authorList>
            <person name="Lacey H.J."/>
            <person name="Gilchrist C.L.M."/>
            <person name="Crombie A."/>
            <person name="Kalaitzis J.A."/>
            <person name="Vuong D."/>
            <person name="Rutledge P.J."/>
            <person name="Turner P."/>
            <person name="Pitt J.I."/>
            <person name="Lacey E."/>
            <person name="Chooi Y.H."/>
            <person name="Piggott A.M."/>
        </authorList>
    </citation>
    <scope>NUCLEOTIDE SEQUENCE</scope>
    <source>
        <strain evidence="2">MST-FP2251</strain>
    </source>
</reference>
<evidence type="ECO:0000313" key="3">
    <source>
        <dbReference type="Proteomes" id="UP001194746"/>
    </source>
</evidence>
<organism evidence="2 3">
    <name type="scientific">Aspergillus nanangensis</name>
    <dbReference type="NCBI Taxonomy" id="2582783"/>
    <lineage>
        <taxon>Eukaryota</taxon>
        <taxon>Fungi</taxon>
        <taxon>Dikarya</taxon>
        <taxon>Ascomycota</taxon>
        <taxon>Pezizomycotina</taxon>
        <taxon>Eurotiomycetes</taxon>
        <taxon>Eurotiomycetidae</taxon>
        <taxon>Eurotiales</taxon>
        <taxon>Aspergillaceae</taxon>
        <taxon>Aspergillus</taxon>
        <taxon>Aspergillus subgen. Circumdati</taxon>
    </lineage>
</organism>
<keyword evidence="3" id="KW-1185">Reference proteome</keyword>
<dbReference type="InterPro" id="IPR029063">
    <property type="entry name" value="SAM-dependent_MTases_sf"/>
</dbReference>